<dbReference type="EMBL" id="CAJNNV010000147">
    <property type="protein sequence ID" value="CAE8581622.1"/>
    <property type="molecule type" value="Genomic_DNA"/>
</dbReference>
<organism evidence="3 4">
    <name type="scientific">Polarella glacialis</name>
    <name type="common">Dinoflagellate</name>
    <dbReference type="NCBI Taxonomy" id="89957"/>
    <lineage>
        <taxon>Eukaryota</taxon>
        <taxon>Sar</taxon>
        <taxon>Alveolata</taxon>
        <taxon>Dinophyceae</taxon>
        <taxon>Suessiales</taxon>
        <taxon>Suessiaceae</taxon>
        <taxon>Polarella</taxon>
    </lineage>
</organism>
<accession>A0A813IX32</accession>
<name>A0A813IX32_POLGL</name>
<gene>
    <name evidence="2" type="ORF">PGLA1383_LOCUS638</name>
    <name evidence="3" type="ORF">PGLA2088_LOCUS12435</name>
</gene>
<evidence type="ECO:0000313" key="3">
    <source>
        <dbReference type="EMBL" id="CAE8656879.1"/>
    </source>
</evidence>
<evidence type="ECO:0000313" key="2">
    <source>
        <dbReference type="EMBL" id="CAE8581622.1"/>
    </source>
</evidence>
<dbReference type="AlphaFoldDB" id="A0A813IX32"/>
<dbReference type="Proteomes" id="UP000626109">
    <property type="component" value="Unassembled WGS sequence"/>
</dbReference>
<feature type="region of interest" description="Disordered" evidence="1">
    <location>
        <begin position="185"/>
        <end position="207"/>
    </location>
</feature>
<dbReference type="EMBL" id="CAJNNW010014637">
    <property type="protein sequence ID" value="CAE8656879.1"/>
    <property type="molecule type" value="Genomic_DNA"/>
</dbReference>
<keyword evidence="5" id="KW-1185">Reference proteome</keyword>
<proteinExistence type="predicted"/>
<protein>
    <submittedName>
        <fullName evidence="3">Uncharacterized protein</fullName>
    </submittedName>
</protein>
<dbReference type="Proteomes" id="UP000654075">
    <property type="component" value="Unassembled WGS sequence"/>
</dbReference>
<feature type="compositionally biased region" description="Acidic residues" evidence="1">
    <location>
        <begin position="198"/>
        <end position="207"/>
    </location>
</feature>
<sequence length="207" mass="22512">MADSVRVEGPAKAPKKFSSIAGNWKMRDGQHREGLLSVHRHFSANSSVAGPSKSLLGFLAGAAYYIFVSDDLQEAKTRYGLVIAPRNVRLDGTEQVVGPPMGFCPAHLRCSQVDSQFARMELKQGTEIMELKFQLGEKSTVAQLQATLVGSERIVFEAQFARIKTFPINVGSRVHSSAGRLVGPVHFEPGLESSTEAESSEDESMDS</sequence>
<reference evidence="3" key="1">
    <citation type="submission" date="2021-02" db="EMBL/GenBank/DDBJ databases">
        <authorList>
            <person name="Dougan E. K."/>
            <person name="Rhodes N."/>
            <person name="Thang M."/>
            <person name="Chan C."/>
        </authorList>
    </citation>
    <scope>NUCLEOTIDE SEQUENCE</scope>
</reference>
<evidence type="ECO:0000313" key="4">
    <source>
        <dbReference type="Proteomes" id="UP000626109"/>
    </source>
</evidence>
<evidence type="ECO:0000256" key="1">
    <source>
        <dbReference type="SAM" id="MobiDB-lite"/>
    </source>
</evidence>
<comment type="caution">
    <text evidence="3">The sequence shown here is derived from an EMBL/GenBank/DDBJ whole genome shotgun (WGS) entry which is preliminary data.</text>
</comment>
<evidence type="ECO:0000313" key="5">
    <source>
        <dbReference type="Proteomes" id="UP000654075"/>
    </source>
</evidence>